<evidence type="ECO:0000313" key="2">
    <source>
        <dbReference type="Proteomes" id="UP000000496"/>
    </source>
</evidence>
<dbReference type="EMBL" id="FR872582">
    <property type="protein sequence ID" value="CCB89085.1"/>
    <property type="molecule type" value="Genomic_DNA"/>
</dbReference>
<sequence length="38" mass="4453">MLSKFIDHKRLNIRNMKPLKIGNLRSFGADENRILEAL</sequence>
<reference evidence="1 2" key="2">
    <citation type="journal article" date="2011" name="Mol. Biol. Evol.">
        <title>Unity in variety--the pan-genome of the Chlamydiae.</title>
        <authorList>
            <person name="Collingro A."/>
            <person name="Tischler P."/>
            <person name="Weinmaier T."/>
            <person name="Penz T."/>
            <person name="Heinz E."/>
            <person name="Brunham R.C."/>
            <person name="Read T.D."/>
            <person name="Bavoil P.M."/>
            <person name="Sachse K."/>
            <person name="Kahane S."/>
            <person name="Friedman M.G."/>
            <person name="Rattei T."/>
            <person name="Myers G.S."/>
            <person name="Horn M."/>
        </authorList>
    </citation>
    <scope>NUCLEOTIDE SEQUENCE [LARGE SCALE GENOMIC DNA]</scope>
    <source>
        <strain evidence="2">ATCC VR-1471 / Z</strain>
    </source>
</reference>
<reference key="1">
    <citation type="journal article" date="2011" name="Mol. Biol. Evol.">
        <title>Unity in variety -- the pan-genome of the Chlamydiae.</title>
        <authorList>
            <person name="Collingro A."/>
            <person name="Tischler P."/>
            <person name="Weinmaier T."/>
            <person name="Penz T."/>
            <person name="Heinz E."/>
            <person name="Brunham R.C."/>
            <person name="Read T.D."/>
            <person name="Bavoil P.M."/>
            <person name="Sachse K."/>
            <person name="Kahane S."/>
            <person name="Friedman M.G."/>
            <person name="Rattei T."/>
            <person name="Myers G.S.A."/>
            <person name="Horn M."/>
        </authorList>
    </citation>
    <scope>NUCLEOTIDE SEQUENCE</scope>
    <source>
        <strain>Z</strain>
    </source>
</reference>
<keyword evidence="2" id="KW-1185">Reference proteome</keyword>
<proteinExistence type="predicted"/>
<name>F8L8G2_SIMNZ</name>
<organism evidence="1 2">
    <name type="scientific">Simkania negevensis (strain ATCC VR-1471 / DSM 27360 / Z)</name>
    <dbReference type="NCBI Taxonomy" id="331113"/>
    <lineage>
        <taxon>Bacteria</taxon>
        <taxon>Pseudomonadati</taxon>
        <taxon>Chlamydiota</taxon>
        <taxon>Chlamydiia</taxon>
        <taxon>Parachlamydiales</taxon>
        <taxon>Simkaniaceae</taxon>
        <taxon>Simkania</taxon>
    </lineage>
</organism>
<protein>
    <submittedName>
        <fullName evidence="1">Uncharacterized protein</fullName>
    </submittedName>
</protein>
<gene>
    <name evidence="1" type="ordered locus">SNE_A12080</name>
</gene>
<dbReference type="KEGG" id="sng:SNE_A12080"/>
<evidence type="ECO:0000313" key="1">
    <source>
        <dbReference type="EMBL" id="CCB89085.1"/>
    </source>
</evidence>
<dbReference type="AlphaFoldDB" id="F8L8G2"/>
<dbReference type="STRING" id="331113.SNE_A12080"/>
<accession>F8L8G2</accession>
<dbReference type="Proteomes" id="UP000000496">
    <property type="component" value="Chromosome gsn.131"/>
</dbReference>
<dbReference type="HOGENOM" id="CLU_3333045_0_0_0"/>